<dbReference type="EMBL" id="BJYZ01000092">
    <property type="protein sequence ID" value="GEO43494.1"/>
    <property type="molecule type" value="Genomic_DNA"/>
</dbReference>
<keyword evidence="3" id="KW-1185">Reference proteome</keyword>
<feature type="chain" id="PRO_5021943905" evidence="1">
    <location>
        <begin position="25"/>
        <end position="179"/>
    </location>
</feature>
<comment type="caution">
    <text evidence="2">The sequence shown here is derived from an EMBL/GenBank/DDBJ whole genome shotgun (WGS) entry which is preliminary data.</text>
</comment>
<proteinExistence type="predicted"/>
<protein>
    <submittedName>
        <fullName evidence="2">Uncharacterized protein</fullName>
    </submittedName>
</protein>
<dbReference type="Proteomes" id="UP000321523">
    <property type="component" value="Unassembled WGS sequence"/>
</dbReference>
<dbReference type="AlphaFoldDB" id="A0A512E428"/>
<organism evidence="2 3">
    <name type="scientific">Skermanella aerolata</name>
    <dbReference type="NCBI Taxonomy" id="393310"/>
    <lineage>
        <taxon>Bacteria</taxon>
        <taxon>Pseudomonadati</taxon>
        <taxon>Pseudomonadota</taxon>
        <taxon>Alphaproteobacteria</taxon>
        <taxon>Rhodospirillales</taxon>
        <taxon>Azospirillaceae</taxon>
        <taxon>Skermanella</taxon>
    </lineage>
</organism>
<name>A0A512E428_9PROT</name>
<reference evidence="2 3" key="1">
    <citation type="submission" date="2019-07" db="EMBL/GenBank/DDBJ databases">
        <title>Whole genome shotgun sequence of Skermanella aerolata NBRC 106429.</title>
        <authorList>
            <person name="Hosoyama A."/>
            <person name="Uohara A."/>
            <person name="Ohji S."/>
            <person name="Ichikawa N."/>
        </authorList>
    </citation>
    <scope>NUCLEOTIDE SEQUENCE [LARGE SCALE GENOMIC DNA]</scope>
    <source>
        <strain evidence="2 3">NBRC 106429</strain>
    </source>
</reference>
<evidence type="ECO:0000256" key="1">
    <source>
        <dbReference type="SAM" id="SignalP"/>
    </source>
</evidence>
<accession>A0A512E428</accession>
<sequence length="179" mass="18312">MTNRFVTLAAAAAFCLSLSSPALAADYVPLGNAGGWNISSDGSVCAGSQDFTNDTALTFIISAKGKAVIFIQNNAWNIPKGDYSALVSVDRGNPTVFAGMAEGKVVALPWQLRADQVTMMSSGKLLKITVGTQAYSYMLDGSAAMLAALGRCAGSLMNAANPFAGVAGMPSSSNPFAGN</sequence>
<evidence type="ECO:0000313" key="3">
    <source>
        <dbReference type="Proteomes" id="UP000321523"/>
    </source>
</evidence>
<feature type="signal peptide" evidence="1">
    <location>
        <begin position="1"/>
        <end position="24"/>
    </location>
</feature>
<gene>
    <name evidence="2" type="ORF">SAE02_76420</name>
</gene>
<evidence type="ECO:0000313" key="2">
    <source>
        <dbReference type="EMBL" id="GEO43494.1"/>
    </source>
</evidence>
<dbReference type="RefSeq" id="WP_044437727.1">
    <property type="nucleotide sequence ID" value="NZ_BJYZ01000092.1"/>
</dbReference>
<keyword evidence="1" id="KW-0732">Signal</keyword>